<feature type="region of interest" description="Disordered" evidence="1">
    <location>
        <begin position="1"/>
        <end position="39"/>
    </location>
</feature>
<name>A0ABT4H124_PAEAL</name>
<dbReference type="GeneID" id="94492074"/>
<comment type="caution">
    <text evidence="2">The sequence shown here is derived from an EMBL/GenBank/DDBJ whole genome shotgun (WGS) entry which is preliminary data.</text>
</comment>
<dbReference type="Pfam" id="PF03406">
    <property type="entry name" value="Phage_fiber_2"/>
    <property type="match status" value="1"/>
</dbReference>
<evidence type="ECO:0000313" key="2">
    <source>
        <dbReference type="EMBL" id="MCY9762648.1"/>
    </source>
</evidence>
<gene>
    <name evidence="2" type="ORF">M5X12_19115</name>
</gene>
<evidence type="ECO:0000313" key="3">
    <source>
        <dbReference type="Proteomes" id="UP001527181"/>
    </source>
</evidence>
<dbReference type="EMBL" id="JAMDNP010000040">
    <property type="protein sequence ID" value="MCY9762648.1"/>
    <property type="molecule type" value="Genomic_DNA"/>
</dbReference>
<proteinExistence type="predicted"/>
<keyword evidence="3" id="KW-1185">Reference proteome</keyword>
<dbReference type="RefSeq" id="WP_005551839.1">
    <property type="nucleotide sequence ID" value="NZ_JAMDLX010000109.1"/>
</dbReference>
<accession>A0ABT4H124</accession>
<feature type="compositionally biased region" description="Polar residues" evidence="1">
    <location>
        <begin position="7"/>
        <end position="22"/>
    </location>
</feature>
<reference evidence="2 3" key="1">
    <citation type="submission" date="2022-05" db="EMBL/GenBank/DDBJ databases">
        <title>Genome Sequencing of Bee-Associated Microbes.</title>
        <authorList>
            <person name="Dunlap C."/>
        </authorList>
    </citation>
    <scope>NUCLEOTIDE SEQUENCE [LARGE SCALE GENOMIC DNA]</scope>
    <source>
        <strain evidence="2 3">NRRL B-04010</strain>
    </source>
</reference>
<evidence type="ECO:0000256" key="1">
    <source>
        <dbReference type="SAM" id="MobiDB-lite"/>
    </source>
</evidence>
<sequence length="505" mass="53009">MSRYPWRNTSEDISSQTPSQWETPGGAQKKADQAEQNAKTYTDQQMDAHVGKGGTAHANAVPNGLAGFMTGEDKAKLDGVQVGANNYVHPTTHPPSIIAQDANNRFVSDAEKATWNAKATTDEATQASKGLMSAADKTKLDGVQTGAEVNQNTFSKVNDVAAKNKTDSLKIKGGIGITITTSPANNEVTVTATGNATPGPHAETHLPGGTDVIPFATDTTGGLMSDKDKKDLTATVTQLGQTTSTLNAHVDDTTKHITASERNTWNAKETPDGAQAKANQAETNAKNYAAPKEHAHDASAIISGTFVAARLPILDSVNSTSTQHAATANAVKAAYDRAEQAFTSASDGKNQVAAAITGKGVPASGSDTFPVLAQKIWQITTGVPSAKITVPASTSTITFKEAGAAGGRSEYYVVVTGLGFRARYIMIQQWPGTYAPRFRSEYVADKGSLVYTDTSDYTHFEAVQADSIPSIGSWNNPTITPDGFLMPVGQDSSHAGQDVFIVAMG</sequence>
<protein>
    <submittedName>
        <fullName evidence="2">Tail fiber protein</fullName>
    </submittedName>
</protein>
<dbReference type="Proteomes" id="UP001527181">
    <property type="component" value="Unassembled WGS sequence"/>
</dbReference>
<dbReference type="InterPro" id="IPR005068">
    <property type="entry name" value="Phage_lambda_Stf-r2"/>
</dbReference>
<organism evidence="2 3">
    <name type="scientific">Paenibacillus alvei</name>
    <name type="common">Bacillus alvei</name>
    <dbReference type="NCBI Taxonomy" id="44250"/>
    <lineage>
        <taxon>Bacteria</taxon>
        <taxon>Bacillati</taxon>
        <taxon>Bacillota</taxon>
        <taxon>Bacilli</taxon>
        <taxon>Bacillales</taxon>
        <taxon>Paenibacillaceae</taxon>
        <taxon>Paenibacillus</taxon>
    </lineage>
</organism>